<keyword evidence="2" id="KW-0732">Signal</keyword>
<dbReference type="OrthoDB" id="1001765at2759"/>
<reference evidence="3 4" key="1">
    <citation type="journal article" date="2019" name="Nat. Ecol. Evol.">
        <title>Megaphylogeny resolves global patterns of mushroom evolution.</title>
        <authorList>
            <person name="Varga T."/>
            <person name="Krizsan K."/>
            <person name="Foldi C."/>
            <person name="Dima B."/>
            <person name="Sanchez-Garcia M."/>
            <person name="Sanchez-Ramirez S."/>
            <person name="Szollosi G.J."/>
            <person name="Szarkandi J.G."/>
            <person name="Papp V."/>
            <person name="Albert L."/>
            <person name="Andreopoulos W."/>
            <person name="Angelini C."/>
            <person name="Antonin V."/>
            <person name="Barry K.W."/>
            <person name="Bougher N.L."/>
            <person name="Buchanan P."/>
            <person name="Buyck B."/>
            <person name="Bense V."/>
            <person name="Catcheside P."/>
            <person name="Chovatia M."/>
            <person name="Cooper J."/>
            <person name="Damon W."/>
            <person name="Desjardin D."/>
            <person name="Finy P."/>
            <person name="Geml J."/>
            <person name="Haridas S."/>
            <person name="Hughes K."/>
            <person name="Justo A."/>
            <person name="Karasinski D."/>
            <person name="Kautmanova I."/>
            <person name="Kiss B."/>
            <person name="Kocsube S."/>
            <person name="Kotiranta H."/>
            <person name="LaButti K.M."/>
            <person name="Lechner B.E."/>
            <person name="Liimatainen K."/>
            <person name="Lipzen A."/>
            <person name="Lukacs Z."/>
            <person name="Mihaltcheva S."/>
            <person name="Morgado L.N."/>
            <person name="Niskanen T."/>
            <person name="Noordeloos M.E."/>
            <person name="Ohm R.A."/>
            <person name="Ortiz-Santana B."/>
            <person name="Ovrebo C."/>
            <person name="Racz N."/>
            <person name="Riley R."/>
            <person name="Savchenko A."/>
            <person name="Shiryaev A."/>
            <person name="Soop K."/>
            <person name="Spirin V."/>
            <person name="Szebenyi C."/>
            <person name="Tomsovsky M."/>
            <person name="Tulloss R.E."/>
            <person name="Uehling J."/>
            <person name="Grigoriev I.V."/>
            <person name="Vagvolgyi C."/>
            <person name="Papp T."/>
            <person name="Martin F.M."/>
            <person name="Miettinen O."/>
            <person name="Hibbett D.S."/>
            <person name="Nagy L.G."/>
        </authorList>
    </citation>
    <scope>NUCLEOTIDE SEQUENCE [LARGE SCALE GENOMIC DNA]</scope>
    <source>
        <strain evidence="3 4">CBS 121175</strain>
    </source>
</reference>
<feature type="region of interest" description="Disordered" evidence="1">
    <location>
        <begin position="34"/>
        <end position="66"/>
    </location>
</feature>
<dbReference type="InterPro" id="IPR039254">
    <property type="entry name" value="Rds1"/>
</dbReference>
<evidence type="ECO:0000256" key="1">
    <source>
        <dbReference type="SAM" id="MobiDB-lite"/>
    </source>
</evidence>
<dbReference type="PANTHER" id="PTHR38705">
    <property type="entry name" value="PROTEIN RDS1"/>
    <property type="match status" value="1"/>
</dbReference>
<protein>
    <recommendedName>
        <fullName evidence="5">Rds1 protein</fullName>
    </recommendedName>
</protein>
<dbReference type="PANTHER" id="PTHR38705:SF1">
    <property type="entry name" value="PROTEIN RDS1"/>
    <property type="match status" value="1"/>
</dbReference>
<dbReference type="AlphaFoldDB" id="A0A5C3KLM5"/>
<feature type="signal peptide" evidence="2">
    <location>
        <begin position="1"/>
        <end position="19"/>
    </location>
</feature>
<evidence type="ECO:0000313" key="3">
    <source>
        <dbReference type="EMBL" id="TFK21259.1"/>
    </source>
</evidence>
<feature type="chain" id="PRO_5022975817" description="Rds1 protein" evidence="2">
    <location>
        <begin position="20"/>
        <end position="372"/>
    </location>
</feature>
<organism evidence="3 4">
    <name type="scientific">Coprinopsis marcescibilis</name>
    <name type="common">Agaric fungus</name>
    <name type="synonym">Psathyrella marcescibilis</name>
    <dbReference type="NCBI Taxonomy" id="230819"/>
    <lineage>
        <taxon>Eukaryota</taxon>
        <taxon>Fungi</taxon>
        <taxon>Dikarya</taxon>
        <taxon>Basidiomycota</taxon>
        <taxon>Agaricomycotina</taxon>
        <taxon>Agaricomycetes</taxon>
        <taxon>Agaricomycetidae</taxon>
        <taxon>Agaricales</taxon>
        <taxon>Agaricineae</taxon>
        <taxon>Psathyrellaceae</taxon>
        <taxon>Coprinopsis</taxon>
    </lineage>
</organism>
<dbReference type="CDD" id="cd00657">
    <property type="entry name" value="Ferritin_like"/>
    <property type="match status" value="1"/>
</dbReference>
<sequence>MKFPAVFSCFVLVLPFVSASVFTFTARADLTTSSRRADDPAGDDTTSGGDNDTNAQAVQDTSGTPTNDTSVLSLSLGLTELLAAFFDQGVSQFTKEDYASAGLPSWVYGRYVEMADHEKAHQQSMMAVLDKLGAEKGQVCQYNFTTVDNVRDFVKLSEAISEISVSATNGALRRVKNEDVIGVLASILGNEARHASWINSAVIGKNPWNTALETPMTLSQRFTVVLPLVASCPESNLPLFPQELKNFATLKFLDRIVPGQKTQIDFGSIGSDDGTLLHAAFNVGNGTYIKRVYEQDGGYYVDLPQELASKGAVFVIIVKDDIQNEGRNGLIVSDANTIAGPSLLMFPFDSEGNAEPSYDVFKFGDYDAENVH</sequence>
<dbReference type="InterPro" id="IPR009078">
    <property type="entry name" value="Ferritin-like_SF"/>
</dbReference>
<keyword evidence="4" id="KW-1185">Reference proteome</keyword>
<evidence type="ECO:0000256" key="2">
    <source>
        <dbReference type="SAM" id="SignalP"/>
    </source>
</evidence>
<dbReference type="EMBL" id="ML210274">
    <property type="protein sequence ID" value="TFK21259.1"/>
    <property type="molecule type" value="Genomic_DNA"/>
</dbReference>
<dbReference type="Pfam" id="PF13668">
    <property type="entry name" value="Ferritin_2"/>
    <property type="match status" value="1"/>
</dbReference>
<gene>
    <name evidence="3" type="ORF">FA15DRAFT_86026</name>
</gene>
<dbReference type="SUPFAM" id="SSF47240">
    <property type="entry name" value="Ferritin-like"/>
    <property type="match status" value="1"/>
</dbReference>
<feature type="compositionally biased region" description="Polar residues" evidence="1">
    <location>
        <begin position="55"/>
        <end position="66"/>
    </location>
</feature>
<accession>A0A5C3KLM5</accession>
<name>A0A5C3KLM5_COPMA</name>
<evidence type="ECO:0000313" key="4">
    <source>
        <dbReference type="Proteomes" id="UP000307440"/>
    </source>
</evidence>
<dbReference type="Proteomes" id="UP000307440">
    <property type="component" value="Unassembled WGS sequence"/>
</dbReference>
<feature type="compositionally biased region" description="Low complexity" evidence="1">
    <location>
        <begin position="43"/>
        <end position="54"/>
    </location>
</feature>
<evidence type="ECO:0008006" key="5">
    <source>
        <dbReference type="Google" id="ProtNLM"/>
    </source>
</evidence>
<dbReference type="STRING" id="230819.A0A5C3KLM5"/>
<proteinExistence type="predicted"/>